<reference evidence="1 2" key="1">
    <citation type="submission" date="2018-09" db="EMBL/GenBank/DDBJ databases">
        <title>Genome sequencing of strain 6GH32-13.</title>
        <authorList>
            <person name="Weon H.-Y."/>
            <person name="Heo J."/>
            <person name="Kwon S.-W."/>
        </authorList>
    </citation>
    <scope>NUCLEOTIDE SEQUENCE [LARGE SCALE GENOMIC DNA]</scope>
    <source>
        <strain evidence="1 2">5GH32-13</strain>
    </source>
</reference>
<evidence type="ECO:0000313" key="1">
    <source>
        <dbReference type="EMBL" id="AXY74591.1"/>
    </source>
</evidence>
<keyword evidence="1" id="KW-0413">Isomerase</keyword>
<dbReference type="Proteomes" id="UP000263900">
    <property type="component" value="Chromosome"/>
</dbReference>
<name>A0A3B7MW18_9BACT</name>
<dbReference type="GO" id="GO:0016853">
    <property type="term" value="F:isomerase activity"/>
    <property type="evidence" value="ECO:0007669"/>
    <property type="project" value="UniProtKB-KW"/>
</dbReference>
<accession>A0A3B7MW18</accession>
<protein>
    <submittedName>
        <fullName evidence="1">Peptidyl-prolyl cis-trans isomerase</fullName>
    </submittedName>
</protein>
<proteinExistence type="predicted"/>
<dbReference type="AlphaFoldDB" id="A0A3B7MW18"/>
<keyword evidence="2" id="KW-1185">Reference proteome</keyword>
<gene>
    <name evidence="1" type="ORF">D3H65_11630</name>
</gene>
<organism evidence="1 2">
    <name type="scientific">Paraflavitalea soli</name>
    <dbReference type="NCBI Taxonomy" id="2315862"/>
    <lineage>
        <taxon>Bacteria</taxon>
        <taxon>Pseudomonadati</taxon>
        <taxon>Bacteroidota</taxon>
        <taxon>Chitinophagia</taxon>
        <taxon>Chitinophagales</taxon>
        <taxon>Chitinophagaceae</taxon>
        <taxon>Paraflavitalea</taxon>
    </lineage>
</organism>
<evidence type="ECO:0000313" key="2">
    <source>
        <dbReference type="Proteomes" id="UP000263900"/>
    </source>
</evidence>
<sequence>MLALLAGITGGCNPASSDDTVLQIGTYRLSRTEFESISQGATYKALTDEQLRMRLVEEGSILSYAREHGYDTIELLNRQLDYALRYYVSSVDGYLWNKKVKPLLQVSSEDIRKAQAMRTQEYQLESLYFPNEALVKKYCTANRPLATARDFYAVREKTKADPQVNFYRGFRRYPFFPLGVYLPSLAEARVGEVWGPIETLSGFFLVHVADKRAITPGPVEQEQQAIREELLLGLKEKYIRESQQQVLREMKPQLQEEAIAQIASKADVKERTWRGVDPDLLLMEYEFAGTHSRYKAADLMEFVQCQPMFSGSLSKPDDVKKMLHAHLVGISLFAQAQQMGMDTDSAYQQLKKRYQQGIFIQHFKQEQIYPKISIGEADLERYYQEHQKELNCFASAELLLYKYSNKQRAFEGRQLILDHHTHKMDGKGKPLPIGERVAVQVKDTLYSKAVIDAIARLGPGGISIPIEENGQHLVIYLVSKSGSGPTPYKYAKEGIRELLFSQQEQALITALEKVYPVKVDHIKTTLEQSKQ</sequence>
<dbReference type="KEGG" id="pseg:D3H65_11630"/>
<dbReference type="EMBL" id="CP032157">
    <property type="protein sequence ID" value="AXY74591.1"/>
    <property type="molecule type" value="Genomic_DNA"/>
</dbReference>
<dbReference type="OrthoDB" id="702014at2"/>